<keyword evidence="2" id="KW-1185">Reference proteome</keyword>
<reference evidence="1 2" key="1">
    <citation type="submission" date="2024-08" db="EMBL/GenBank/DDBJ databases">
        <title>Two novel Cytobacillus novel species.</title>
        <authorList>
            <person name="Liu G."/>
        </authorList>
    </citation>
    <scope>NUCLEOTIDE SEQUENCE [LARGE SCALE GENOMIC DNA]</scope>
    <source>
        <strain evidence="1 2">FJAT-53684</strain>
    </source>
</reference>
<comment type="caution">
    <text evidence="1">The sequence shown here is derived from an EMBL/GenBank/DDBJ whole genome shotgun (WGS) entry which is preliminary data.</text>
</comment>
<dbReference type="EMBL" id="JBIACJ010000012">
    <property type="protein sequence ID" value="MFE8698277.1"/>
    <property type="molecule type" value="Genomic_DNA"/>
</dbReference>
<proteinExistence type="predicted"/>
<dbReference type="Pfam" id="PF11185">
    <property type="entry name" value="DUF2971"/>
    <property type="match status" value="1"/>
</dbReference>
<name>A0ABW6K287_9BACI</name>
<accession>A0ABW6K287</accession>
<dbReference type="RefSeq" id="WP_389222517.1">
    <property type="nucleotide sequence ID" value="NZ_JBIACJ010000012.1"/>
</dbReference>
<dbReference type="Proteomes" id="UP001601058">
    <property type="component" value="Unassembled WGS sequence"/>
</dbReference>
<protein>
    <submittedName>
        <fullName evidence="1">DUF2971 domain-containing protein</fullName>
    </submittedName>
</protein>
<dbReference type="InterPro" id="IPR021352">
    <property type="entry name" value="DUF2971"/>
</dbReference>
<organism evidence="1 2">
    <name type="scientific">Cytobacillus mangrovibacter</name>
    <dbReference type="NCBI Taxonomy" id="3299024"/>
    <lineage>
        <taxon>Bacteria</taxon>
        <taxon>Bacillati</taxon>
        <taxon>Bacillota</taxon>
        <taxon>Bacilli</taxon>
        <taxon>Bacillales</taxon>
        <taxon>Bacillaceae</taxon>
        <taxon>Cytobacillus</taxon>
    </lineage>
</organism>
<sequence length="288" mass="34535">MSTKFDKEKFTKILENDSWLNAIEYKDEFVPKTLYKYFPLFDERFVKYEEENEKRFNSLEESKIWVSGYDQLNDPFEYKMFTMDKERLRGSGWEIKDIEFFFERIRKSILTTCFSGETENNMPLWAHYANNHAGYCVKYRVNNPKPLYPVFYEPKRVKTAVIPTNIYSALISASTNDAHMPSENFYKYSTYFNISLCCKHQLWEYENEYRLLYPTINSPNGQLVSIDEIGMEIESIFVGFKTKGENRQRLIEIAKKLNCNIYEMYFNEYSEEFKLQSKRILGENNMLE</sequence>
<gene>
    <name evidence="1" type="ORF">ACFYKT_18295</name>
</gene>
<evidence type="ECO:0000313" key="1">
    <source>
        <dbReference type="EMBL" id="MFE8698277.1"/>
    </source>
</evidence>
<evidence type="ECO:0000313" key="2">
    <source>
        <dbReference type="Proteomes" id="UP001601058"/>
    </source>
</evidence>